<keyword evidence="3" id="KW-1185">Reference proteome</keyword>
<feature type="compositionally biased region" description="Low complexity" evidence="1">
    <location>
        <begin position="644"/>
        <end position="657"/>
    </location>
</feature>
<organism evidence="2 3">
    <name type="scientific">Cephalotrichum gorgonifer</name>
    <dbReference type="NCBI Taxonomy" id="2041049"/>
    <lineage>
        <taxon>Eukaryota</taxon>
        <taxon>Fungi</taxon>
        <taxon>Dikarya</taxon>
        <taxon>Ascomycota</taxon>
        <taxon>Pezizomycotina</taxon>
        <taxon>Sordariomycetes</taxon>
        <taxon>Hypocreomycetidae</taxon>
        <taxon>Microascales</taxon>
        <taxon>Microascaceae</taxon>
        <taxon>Cephalotrichum</taxon>
    </lineage>
</organism>
<dbReference type="InterPro" id="IPR059179">
    <property type="entry name" value="MLKL-like_MCAfunc"/>
</dbReference>
<reference evidence="2" key="1">
    <citation type="submission" date="2018-03" db="EMBL/GenBank/DDBJ databases">
        <authorList>
            <person name="Guldener U."/>
        </authorList>
    </citation>
    <scope>NUCLEOTIDE SEQUENCE</scope>
</reference>
<dbReference type="CDD" id="cd21037">
    <property type="entry name" value="MLKL_NTD"/>
    <property type="match status" value="1"/>
</dbReference>
<sequence>MAFQPGDVINFARVAWDIYNFGWTAELRSSTQYAEFGNEFRHLAENLKILANVVHKAQESLRSHGVRNTDGIRWDPDTLLEIIGDFQSTLRECRQLLHDNKRYSAANNPLRSIEWNVLVQPTADRLRVRLQLHNARLQNVLKPFEIDLLTRIHHDLAERIGAVHTDVRQVHSELRTLIGVLVPDLRTALEQQDARQIRLLPVPAEVERALEVVFRLHPVWQDGQYPPLRDLSDAFIMALEKSTKSFTPGLTVGDRIPSTMQYLNLLTCLFLLSKMQKSAELLSTPPQSHWPSYIKELEEKLSYECEQFTRVMIAPSLPPGGIDPDALHFWVEETPTELIDTVTTKVMMEELMEVALFSSTRNVSKRLRLMRHTGTHDKRYRLVISASERTTTGRPRQQKEVMDFDVTTASLNPVYALSGVDAAPYEMILQANNKIHRLAFCALEDAFLFQQGVTGFKVVDNYQEARSKVSFVVEGEGGSILEEATVQLWIQRRLGGSLVTDSSDSPAPSEPPPPSPIAIPTGPRPLSPTVTSSDTLFELSGRSTNEGIFELSTPQQFDGRGSIASDFGQMRLSSSPGQLFATRPGDVLSRSPITPPSASASRFPTSPNRNQTQTSFGPFSTSPAEDSIRPSSVFSRFRRRRATGESTAASSSARTFSISSNTTATSVAAQSNSSSASDTTVTVQAGGQAKTAVIHSKPLKPLLILLTQDSKTGHRAVVALSIDEKTIPNPQRCWCQQGLSPDGKPCKITAIEQSEGSKALEARRLHSPSGQWDLLPISVVRRKEVKGFGGAEWRGLNRMSILFGTPEARYAFGGGFCSCSPNTEGQVLECMKKGHVGLLGQVRVLYRNQSKRWYDGRYGASVHISNRSLNDGPSDFYR</sequence>
<feature type="compositionally biased region" description="Polar residues" evidence="1">
    <location>
        <begin position="596"/>
        <end position="624"/>
    </location>
</feature>
<evidence type="ECO:0000313" key="3">
    <source>
        <dbReference type="Proteomes" id="UP001187682"/>
    </source>
</evidence>
<dbReference type="AlphaFoldDB" id="A0AAE8N380"/>
<dbReference type="EMBL" id="ONZQ02000013">
    <property type="protein sequence ID" value="SPO05465.1"/>
    <property type="molecule type" value="Genomic_DNA"/>
</dbReference>
<protein>
    <submittedName>
        <fullName evidence="2">Uncharacterized protein</fullName>
    </submittedName>
</protein>
<evidence type="ECO:0000256" key="1">
    <source>
        <dbReference type="SAM" id="MobiDB-lite"/>
    </source>
</evidence>
<proteinExistence type="predicted"/>
<accession>A0AAE8N380</accession>
<evidence type="ECO:0000313" key="2">
    <source>
        <dbReference type="EMBL" id="SPO05465.1"/>
    </source>
</evidence>
<feature type="region of interest" description="Disordered" evidence="1">
    <location>
        <begin position="583"/>
        <end position="657"/>
    </location>
</feature>
<feature type="region of interest" description="Disordered" evidence="1">
    <location>
        <begin position="499"/>
        <end position="533"/>
    </location>
</feature>
<name>A0AAE8N380_9PEZI</name>
<feature type="compositionally biased region" description="Pro residues" evidence="1">
    <location>
        <begin position="508"/>
        <end position="526"/>
    </location>
</feature>
<dbReference type="Proteomes" id="UP001187682">
    <property type="component" value="Unassembled WGS sequence"/>
</dbReference>
<gene>
    <name evidence="2" type="ORF">DNG_08152</name>
</gene>
<comment type="caution">
    <text evidence="2">The sequence shown here is derived from an EMBL/GenBank/DDBJ whole genome shotgun (WGS) entry which is preliminary data.</text>
</comment>